<feature type="transmembrane region" description="Helical" evidence="12">
    <location>
        <begin position="907"/>
        <end position="932"/>
    </location>
</feature>
<dbReference type="GeneID" id="107227314"/>
<evidence type="ECO:0000256" key="1">
    <source>
        <dbReference type="ARBA" id="ARBA00004477"/>
    </source>
</evidence>
<organism evidence="13 14">
    <name type="scientific">Neodiprion lecontei</name>
    <name type="common">Redheaded pine sawfly</name>
    <dbReference type="NCBI Taxonomy" id="441921"/>
    <lineage>
        <taxon>Eukaryota</taxon>
        <taxon>Metazoa</taxon>
        <taxon>Ecdysozoa</taxon>
        <taxon>Arthropoda</taxon>
        <taxon>Hexapoda</taxon>
        <taxon>Insecta</taxon>
        <taxon>Pterygota</taxon>
        <taxon>Neoptera</taxon>
        <taxon>Endopterygota</taxon>
        <taxon>Hymenoptera</taxon>
        <taxon>Tenthredinoidea</taxon>
        <taxon>Diprionidae</taxon>
        <taxon>Diprioninae</taxon>
        <taxon>Neodiprion</taxon>
    </lineage>
</organism>
<keyword evidence="8 12" id="KW-1133">Transmembrane helix</keyword>
<feature type="transmembrane region" description="Helical" evidence="12">
    <location>
        <begin position="622"/>
        <end position="641"/>
    </location>
</feature>
<evidence type="ECO:0000256" key="11">
    <source>
        <dbReference type="SAM" id="MobiDB-lite"/>
    </source>
</evidence>
<evidence type="ECO:0000256" key="12">
    <source>
        <dbReference type="SAM" id="Phobius"/>
    </source>
</evidence>
<evidence type="ECO:0000256" key="9">
    <source>
        <dbReference type="ARBA" id="ARBA00023136"/>
    </source>
</evidence>
<feature type="transmembrane region" description="Helical" evidence="12">
    <location>
        <begin position="675"/>
        <end position="695"/>
    </location>
</feature>
<keyword evidence="5 14" id="KW-0808">Transferase</keyword>
<feature type="transmembrane region" description="Helical" evidence="12">
    <location>
        <begin position="846"/>
        <end position="864"/>
    </location>
</feature>
<dbReference type="CDD" id="cd16023">
    <property type="entry name" value="GPI_EPT_3"/>
    <property type="match status" value="1"/>
</dbReference>
<feature type="transmembrane region" description="Helical" evidence="12">
    <location>
        <begin position="707"/>
        <end position="728"/>
    </location>
</feature>
<evidence type="ECO:0000256" key="5">
    <source>
        <dbReference type="ARBA" id="ARBA00022679"/>
    </source>
</evidence>
<dbReference type="InterPro" id="IPR017850">
    <property type="entry name" value="Alkaline_phosphatase_core_sf"/>
</dbReference>
<protein>
    <submittedName>
        <fullName evidence="14">GPI ethanolamine phosphate transferase 3 isoform X2</fullName>
    </submittedName>
</protein>
<feature type="transmembrane region" description="Helical" evidence="12">
    <location>
        <begin position="7"/>
        <end position="30"/>
    </location>
</feature>
<dbReference type="InterPro" id="IPR037675">
    <property type="entry name" value="PIG-O_N"/>
</dbReference>
<evidence type="ECO:0000256" key="6">
    <source>
        <dbReference type="ARBA" id="ARBA00022692"/>
    </source>
</evidence>
<feature type="transmembrane region" description="Helical" evidence="12">
    <location>
        <begin position="939"/>
        <end position="959"/>
    </location>
</feature>
<feature type="transmembrane region" description="Helical" evidence="12">
    <location>
        <begin position="523"/>
        <end position="545"/>
    </location>
</feature>
<dbReference type="SUPFAM" id="SSF53649">
    <property type="entry name" value="Alkaline phosphatase-like"/>
    <property type="match status" value="1"/>
</dbReference>
<feature type="transmembrane region" description="Helical" evidence="12">
    <location>
        <begin position="748"/>
        <end position="772"/>
    </location>
</feature>
<dbReference type="PANTHER" id="PTHR23071:SF1">
    <property type="entry name" value="GPI ETHANOLAMINE PHOSPHATE TRANSFERASE 3"/>
    <property type="match status" value="1"/>
</dbReference>
<dbReference type="InterPro" id="IPR002591">
    <property type="entry name" value="Phosphodiest/P_Trfase"/>
</dbReference>
<keyword evidence="4" id="KW-0337">GPI-anchor biosynthesis</keyword>
<keyword evidence="6 12" id="KW-0812">Transmembrane</keyword>
<feature type="region of interest" description="Disordered" evidence="11">
    <location>
        <begin position="969"/>
        <end position="1000"/>
    </location>
</feature>
<dbReference type="InterPro" id="IPR039524">
    <property type="entry name" value="PIGO/GPI13"/>
</dbReference>
<evidence type="ECO:0000256" key="7">
    <source>
        <dbReference type="ARBA" id="ARBA00022824"/>
    </source>
</evidence>
<evidence type="ECO:0000313" key="14">
    <source>
        <dbReference type="RefSeq" id="XP_046597747.1"/>
    </source>
</evidence>
<comment type="subcellular location">
    <subcellularLocation>
        <location evidence="1">Endoplasmic reticulum membrane</location>
        <topology evidence="1">Multi-pass membrane protein</topology>
    </subcellularLocation>
</comment>
<feature type="transmembrane region" description="Helical" evidence="12">
    <location>
        <begin position="813"/>
        <end position="840"/>
    </location>
</feature>
<accession>A0ABM3GBU6</accession>
<dbReference type="GO" id="GO:0016740">
    <property type="term" value="F:transferase activity"/>
    <property type="evidence" value="ECO:0007669"/>
    <property type="project" value="UniProtKB-KW"/>
</dbReference>
<gene>
    <name evidence="14" type="primary">LOC107227314</name>
</gene>
<evidence type="ECO:0000256" key="8">
    <source>
        <dbReference type="ARBA" id="ARBA00022989"/>
    </source>
</evidence>
<keyword evidence="10" id="KW-0325">Glycoprotein</keyword>
<feature type="transmembrane region" description="Helical" evidence="12">
    <location>
        <begin position="459"/>
        <end position="478"/>
    </location>
</feature>
<feature type="transmembrane region" description="Helical" evidence="12">
    <location>
        <begin position="557"/>
        <end position="577"/>
    </location>
</feature>
<comment type="similarity">
    <text evidence="3">Belongs to the PIGG/PIGN/PIGO family. PIGO subfamily.</text>
</comment>
<comment type="pathway">
    <text evidence="2">Glycolipid biosynthesis; glycosylphosphatidylinositol-anchor biosynthesis.</text>
</comment>
<name>A0ABM3GBU6_NEOLC</name>
<dbReference type="Pfam" id="PF01663">
    <property type="entry name" value="Phosphodiest"/>
    <property type="match status" value="1"/>
</dbReference>
<feature type="transmembrane region" description="Helical" evidence="12">
    <location>
        <begin position="490"/>
        <end position="511"/>
    </location>
</feature>
<reference evidence="14" key="1">
    <citation type="submission" date="2025-08" db="UniProtKB">
        <authorList>
            <consortium name="RefSeq"/>
        </authorList>
    </citation>
    <scope>IDENTIFICATION</scope>
    <source>
        <tissue evidence="14">Thorax and Abdomen</tissue>
    </source>
</reference>
<dbReference type="Proteomes" id="UP000829291">
    <property type="component" value="Chromosome 5"/>
</dbReference>
<dbReference type="RefSeq" id="XP_046597747.1">
    <property type="nucleotide sequence ID" value="XM_046741791.1"/>
</dbReference>
<dbReference type="PANTHER" id="PTHR23071">
    <property type="entry name" value="PHOSPHATIDYLINOSITOL GLYCAN"/>
    <property type="match status" value="1"/>
</dbReference>
<evidence type="ECO:0000256" key="2">
    <source>
        <dbReference type="ARBA" id="ARBA00004687"/>
    </source>
</evidence>
<feature type="transmembrane region" description="Helical" evidence="12">
    <location>
        <begin position="583"/>
        <end position="601"/>
    </location>
</feature>
<evidence type="ECO:0000256" key="3">
    <source>
        <dbReference type="ARBA" id="ARBA00008695"/>
    </source>
</evidence>
<evidence type="ECO:0000313" key="13">
    <source>
        <dbReference type="Proteomes" id="UP000829291"/>
    </source>
</evidence>
<keyword evidence="9 12" id="KW-0472">Membrane</keyword>
<proteinExistence type="inferred from homology"/>
<keyword evidence="13" id="KW-1185">Reference proteome</keyword>
<dbReference type="Gene3D" id="3.40.720.10">
    <property type="entry name" value="Alkaline Phosphatase, subunit A"/>
    <property type="match status" value="1"/>
</dbReference>
<sequence>MRKQWSYFAFLGWLAYLMIAGLILFTRGFLLTRISRLEVGQCDIRLKPCGFEPGDKCSGGIDYKELFSDQETAAKTCLGTQARVVLLMVDALQYEFLVWNDNLTPENTSYHQNKVPVVKDALKKYPDTTRFYKFIADPPTTTMQRLKGLTTGSLPTFIDAGSNFATEEINEDNIIDQASSQGIVFMGDDTWMGLYPGRFMRHFPYPSFNVWDLDTVDDGVRQQIFIELKKTDWSLLVAHTLGVDHCGHRYGPNHPEMSRKLTETNDLIEKVIATLQDDMMLIVVGDHGMTSTGDHGGDSKSEVEAAMFVYSKIPLLGKKFAKNIDEVHQIDLVPTLSSILGIPIPFSNLGTTILDVLPRNFHKNTNLNDFQYALHSLWSNIVQTKNYIDTYSSESSLFPRDKLEIISQRYQAIHGRIKHVENFEEFQSFVNDAKSYLATIRDMCVEIWVQFDSSLMSKGLVITFSTIFFSYMIVEGIPRYRMHDIFESSFLYTSALVNVATSVLVGALYFFKIIEDVENITLFATSIVSAFMFAVLVVQNWLIICMNWYKKCKSRKWLNFTSKLILLLSICGLFSNSYIIEEALVLSFLLTTLIWLLILNIKSSKNEISEKKSKSGLRTYSSTVWIVLVLLGLIATCFVRFSHYFWSCREEQHRSCTFNELRKPGASVLQSTGRIFVIVTLVIIALFISLARIWLHSCGNLVGFSPNVTAARYFPGIIVVCMGGYWVLQHLPKDAKVKFVRPWQVNMLTWVVYFCITIGIFCVYLFPLYVYLLPKKKESLNVYGKENIIPQLFNGMKGLICRKKEHEVESVPVVYGLGTTYSATFITLSVFLTLLCALLLGDTLAPSIVIMYIVCICVLGITAIERYQHATNINELFEVPTPSLLCWFLISEYFFYATGHQPTFPKIHWNAAFVGTSGIFQTNVLPAVLIGINTFGSHILLGVMLPLIVMAPFTIYFIFPNIAGSKAQSQKDLRRGRRRGLRKTTQNPFRSSGRFRQRRS</sequence>
<evidence type="ECO:0000256" key="10">
    <source>
        <dbReference type="ARBA" id="ARBA00023180"/>
    </source>
</evidence>
<keyword evidence="7" id="KW-0256">Endoplasmic reticulum</keyword>
<evidence type="ECO:0000256" key="4">
    <source>
        <dbReference type="ARBA" id="ARBA00022502"/>
    </source>
</evidence>